<dbReference type="Proteomes" id="UP001054821">
    <property type="component" value="Chromosome 3"/>
</dbReference>
<organism evidence="1 2">
    <name type="scientific">Prunus dulcis</name>
    <name type="common">Almond</name>
    <name type="synonym">Amygdalus dulcis</name>
    <dbReference type="NCBI Taxonomy" id="3755"/>
    <lineage>
        <taxon>Eukaryota</taxon>
        <taxon>Viridiplantae</taxon>
        <taxon>Streptophyta</taxon>
        <taxon>Embryophyta</taxon>
        <taxon>Tracheophyta</taxon>
        <taxon>Spermatophyta</taxon>
        <taxon>Magnoliopsida</taxon>
        <taxon>eudicotyledons</taxon>
        <taxon>Gunneridae</taxon>
        <taxon>Pentapetalae</taxon>
        <taxon>rosids</taxon>
        <taxon>fabids</taxon>
        <taxon>Rosales</taxon>
        <taxon>Rosaceae</taxon>
        <taxon>Amygdaloideae</taxon>
        <taxon>Amygdaleae</taxon>
        <taxon>Prunus</taxon>
    </lineage>
</organism>
<protein>
    <recommendedName>
        <fullName evidence="3">Ankyrin repeat family protein</fullName>
    </recommendedName>
</protein>
<gene>
    <name evidence="1" type="ORF">L3X38_018331</name>
</gene>
<dbReference type="PANTHER" id="PTHR24121">
    <property type="entry name" value="NO MECHANORECEPTOR POTENTIAL C, ISOFORM D-RELATED"/>
    <property type="match status" value="1"/>
</dbReference>
<evidence type="ECO:0000313" key="1">
    <source>
        <dbReference type="EMBL" id="KAI5339059.1"/>
    </source>
</evidence>
<comment type="caution">
    <text evidence="1">The sequence shown here is derived from an EMBL/GenBank/DDBJ whole genome shotgun (WGS) entry which is preliminary data.</text>
</comment>
<reference evidence="1 2" key="1">
    <citation type="journal article" date="2022" name="G3 (Bethesda)">
        <title>Whole-genome sequence and methylome profiling of the almond [Prunus dulcis (Mill.) D.A. Webb] cultivar 'Nonpareil'.</title>
        <authorList>
            <person name="D'Amico-Willman K.M."/>
            <person name="Ouma W.Z."/>
            <person name="Meulia T."/>
            <person name="Sideli G.M."/>
            <person name="Gradziel T.M."/>
            <person name="Fresnedo-Ramirez J."/>
        </authorList>
    </citation>
    <scope>NUCLEOTIDE SEQUENCE [LARGE SCALE GENOMIC DNA]</scope>
    <source>
        <strain evidence="1">Clone GOH B32 T37-40</strain>
    </source>
</reference>
<dbReference type="AlphaFoldDB" id="A0AAD4W923"/>
<dbReference type="SUPFAM" id="SSF48403">
    <property type="entry name" value="Ankyrin repeat"/>
    <property type="match status" value="1"/>
</dbReference>
<dbReference type="InterPro" id="IPR036770">
    <property type="entry name" value="Ankyrin_rpt-contain_sf"/>
</dbReference>
<dbReference type="PANTHER" id="PTHR24121:SF21">
    <property type="entry name" value="ANKYRIN REPEAT FAMILY PROTEIN"/>
    <property type="match status" value="1"/>
</dbReference>
<accession>A0AAD4W923</accession>
<evidence type="ECO:0008006" key="3">
    <source>
        <dbReference type="Google" id="ProtNLM"/>
    </source>
</evidence>
<name>A0AAD4W923_PRUDU</name>
<evidence type="ECO:0000313" key="2">
    <source>
        <dbReference type="Proteomes" id="UP001054821"/>
    </source>
</evidence>
<keyword evidence="2" id="KW-1185">Reference proteome</keyword>
<dbReference type="EMBL" id="JAJFAZ020000003">
    <property type="protein sequence ID" value="KAI5339059.1"/>
    <property type="molecule type" value="Genomic_DNA"/>
</dbReference>
<dbReference type="Gene3D" id="1.25.40.20">
    <property type="entry name" value="Ankyrin repeat-containing domain"/>
    <property type="match status" value="1"/>
</dbReference>
<proteinExistence type="predicted"/>
<sequence>MARSNKKFRSYQNSLAKCLCLIEAHRFIHFDCNTEGKSSLYLAAEEEFTEIVKLMQEKTNEEKIPVSGKSPLHSAILGRRNKGPLNHTLRSMNLLSGRVKQAIVLLSPGLLLHNFSEMEAHHRTQDFEETDGDADDLRLYQQLYSYAIHGQTNRFNGTIANELHDPNARVQLLSRRSPQNNTFVHIAVSSGHVKLAAKILQQHKPLLLEKNFEGNTALPIAAKAGDIDTTTNTLLREARGTTNIENNGDVLTLLRMKNNEENTALHEALIRGHQ</sequence>